<name>A0A6H0KKN4_9BACE</name>
<dbReference type="Proteomes" id="UP000501780">
    <property type="component" value="Chromosome"/>
</dbReference>
<gene>
    <name evidence="9" type="ORF">BacF7301_05305</name>
</gene>
<reference evidence="9 10" key="1">
    <citation type="submission" date="2020-03" db="EMBL/GenBank/DDBJ databases">
        <title>Genomic analysis of Bacteroides faecium CBA7301.</title>
        <authorList>
            <person name="Kim J."/>
            <person name="Roh S.W."/>
        </authorList>
    </citation>
    <scope>NUCLEOTIDE SEQUENCE [LARGE SCALE GENOMIC DNA]</scope>
    <source>
        <strain evidence="9 10">CBA7301</strain>
    </source>
</reference>
<accession>A0A6H0KKN4</accession>
<dbReference type="AlphaFoldDB" id="A0A6H0KKN4"/>
<comment type="similarity">
    <text evidence="2">Belongs to the SusD family.</text>
</comment>
<dbReference type="GO" id="GO:0009279">
    <property type="term" value="C:cell outer membrane"/>
    <property type="evidence" value="ECO:0007669"/>
    <property type="project" value="UniProtKB-SubCell"/>
</dbReference>
<dbReference type="KEGG" id="bfc:BacF7301_05305"/>
<feature type="signal peptide" evidence="6">
    <location>
        <begin position="1"/>
        <end position="26"/>
    </location>
</feature>
<proteinExistence type="inferred from homology"/>
<evidence type="ECO:0000259" key="8">
    <source>
        <dbReference type="Pfam" id="PF14322"/>
    </source>
</evidence>
<dbReference type="Pfam" id="PF07980">
    <property type="entry name" value="SusD_RagB"/>
    <property type="match status" value="1"/>
</dbReference>
<evidence type="ECO:0000313" key="9">
    <source>
        <dbReference type="EMBL" id="QIU93601.1"/>
    </source>
</evidence>
<protein>
    <submittedName>
        <fullName evidence="9">RagB/SusD family nutrient uptake outer membrane protein</fullName>
    </submittedName>
</protein>
<sequence length="523" mass="59650">MKKKTKYPNFLIRLCLLLPLFCYSCAGDYLDTAPTSEVSPADLFKNEEYAAYAVSGLEKLMKTTYATNKLDGVSFNGEGSAKLMYAEYQGADMYCPRNNFYTIFNGASHAIPTSSYTEYMWHYYYKVISNANTIITYVNPESSRKFKYIYAQALTYRAYCYLQLLQFYSPRWCDSQNGSADGVVLRLDLATGDCPLSSMLACYEQIYKDLDNAITSYQASGISRTGDENHKVNIDAAYAIYARAALTREDWATAARYAALARAGYPLMTANEYLNGFSTVNQEWIWSIYDSAEESLGASSLAARLAYNSTSALVCTYPACINRELFDALPESDIRRKLFLNPDGYTYNTSGVAGNGLADSELTAYAQRLYPDLDASAKVYAYMSFKFKCIDKVGAMPFNLFRSSEMYLIEAEANCHLTPRKEDEARQLLKELVHDSGRDPEYTCNKSGQELLDEIKFYRRIELWGEGFSWFDYKRRKDTIERHTFKDGGNYMTNAAITIYPEDANNWMWVIPAKEYEYNKELR</sequence>
<organism evidence="9 10">
    <name type="scientific">Bacteroides faecium</name>
    <dbReference type="NCBI Taxonomy" id="2715212"/>
    <lineage>
        <taxon>Bacteria</taxon>
        <taxon>Pseudomonadati</taxon>
        <taxon>Bacteroidota</taxon>
        <taxon>Bacteroidia</taxon>
        <taxon>Bacteroidales</taxon>
        <taxon>Bacteroidaceae</taxon>
        <taxon>Bacteroides</taxon>
    </lineage>
</organism>
<dbReference type="InterPro" id="IPR012944">
    <property type="entry name" value="SusD_RagB_dom"/>
</dbReference>
<keyword evidence="10" id="KW-1185">Reference proteome</keyword>
<keyword evidence="3 6" id="KW-0732">Signal</keyword>
<evidence type="ECO:0000256" key="3">
    <source>
        <dbReference type="ARBA" id="ARBA00022729"/>
    </source>
</evidence>
<dbReference type="InterPro" id="IPR011990">
    <property type="entry name" value="TPR-like_helical_dom_sf"/>
</dbReference>
<evidence type="ECO:0000256" key="4">
    <source>
        <dbReference type="ARBA" id="ARBA00023136"/>
    </source>
</evidence>
<evidence type="ECO:0000256" key="5">
    <source>
        <dbReference type="ARBA" id="ARBA00023237"/>
    </source>
</evidence>
<feature type="chain" id="PRO_5026042114" evidence="6">
    <location>
        <begin position="27"/>
        <end position="523"/>
    </location>
</feature>
<keyword evidence="4" id="KW-0472">Membrane</keyword>
<dbReference type="EMBL" id="CP050831">
    <property type="protein sequence ID" value="QIU93601.1"/>
    <property type="molecule type" value="Genomic_DNA"/>
</dbReference>
<evidence type="ECO:0000259" key="7">
    <source>
        <dbReference type="Pfam" id="PF07980"/>
    </source>
</evidence>
<evidence type="ECO:0000256" key="1">
    <source>
        <dbReference type="ARBA" id="ARBA00004442"/>
    </source>
</evidence>
<dbReference type="SUPFAM" id="SSF48452">
    <property type="entry name" value="TPR-like"/>
    <property type="match status" value="1"/>
</dbReference>
<dbReference type="RefSeq" id="WP_167960894.1">
    <property type="nucleotide sequence ID" value="NZ_CP050831.1"/>
</dbReference>
<dbReference type="Gene3D" id="1.25.40.390">
    <property type="match status" value="1"/>
</dbReference>
<evidence type="ECO:0000313" key="10">
    <source>
        <dbReference type="Proteomes" id="UP000501780"/>
    </source>
</evidence>
<dbReference type="Pfam" id="PF14322">
    <property type="entry name" value="SusD-like_3"/>
    <property type="match status" value="1"/>
</dbReference>
<keyword evidence="5" id="KW-0998">Cell outer membrane</keyword>
<evidence type="ECO:0000256" key="2">
    <source>
        <dbReference type="ARBA" id="ARBA00006275"/>
    </source>
</evidence>
<dbReference type="InterPro" id="IPR033985">
    <property type="entry name" value="SusD-like_N"/>
</dbReference>
<feature type="domain" description="RagB/SusD" evidence="7">
    <location>
        <begin position="395"/>
        <end position="502"/>
    </location>
</feature>
<comment type="subcellular location">
    <subcellularLocation>
        <location evidence="1">Cell outer membrane</location>
    </subcellularLocation>
</comment>
<feature type="domain" description="SusD-like N-terminal" evidence="8">
    <location>
        <begin position="108"/>
        <end position="244"/>
    </location>
</feature>
<evidence type="ECO:0000256" key="6">
    <source>
        <dbReference type="SAM" id="SignalP"/>
    </source>
</evidence>